<evidence type="ECO:0000256" key="1">
    <source>
        <dbReference type="ARBA" id="ARBA00009342"/>
    </source>
</evidence>
<dbReference type="RefSeq" id="WP_256612954.1">
    <property type="nucleotide sequence ID" value="NZ_JANIBM010000078.1"/>
</dbReference>
<keyword evidence="2" id="KW-0678">Repressor</keyword>
<sequence>MPLKIETLNTNHQRKAFDCGDSTLNNYLQQYARQNVKHRLNKVFVATDVSAPQTILGYYTLSAGSVRAGDLPPEHKNRLPNYPVPVALLGRLAVDKQYQGQRLGTILLADAVQRVEQASEVMAVYAIVVDALNPAAAEFYRQFGFNVLPGQPLKLFLPLSD</sequence>
<comment type="catalytic activity">
    <reaction evidence="6">
        <text>glycyl-tRNA(Gly) + acetyl-CoA = N-acetylglycyl-tRNA(Gly) + CoA + H(+)</text>
        <dbReference type="Rhea" id="RHEA:81867"/>
        <dbReference type="Rhea" id="RHEA-COMP:9683"/>
        <dbReference type="Rhea" id="RHEA-COMP:19766"/>
        <dbReference type="ChEBI" id="CHEBI:15378"/>
        <dbReference type="ChEBI" id="CHEBI:57287"/>
        <dbReference type="ChEBI" id="CHEBI:57288"/>
        <dbReference type="ChEBI" id="CHEBI:78522"/>
        <dbReference type="ChEBI" id="CHEBI:232036"/>
    </reaction>
</comment>
<gene>
    <name evidence="8" type="ORF">NP603_21720</name>
</gene>
<dbReference type="InterPro" id="IPR016181">
    <property type="entry name" value="Acyl_CoA_acyltransferase"/>
</dbReference>
<comment type="similarity">
    <text evidence="1">Belongs to the acetyltransferase family. GNAT subfamily.</text>
</comment>
<accession>A0ABT1UNB1</accession>
<dbReference type="SUPFAM" id="SSF55729">
    <property type="entry name" value="Acyl-CoA N-acyltransferases (Nat)"/>
    <property type="match status" value="1"/>
</dbReference>
<evidence type="ECO:0000256" key="6">
    <source>
        <dbReference type="ARBA" id="ARBA00049880"/>
    </source>
</evidence>
<keyword evidence="9" id="KW-1185">Reference proteome</keyword>
<evidence type="ECO:0000259" key="7">
    <source>
        <dbReference type="PROSITE" id="PS51186"/>
    </source>
</evidence>
<evidence type="ECO:0000313" key="9">
    <source>
        <dbReference type="Proteomes" id="UP001524569"/>
    </source>
</evidence>
<evidence type="ECO:0000256" key="4">
    <source>
        <dbReference type="ARBA" id="ARBA00022679"/>
    </source>
</evidence>
<evidence type="ECO:0000256" key="3">
    <source>
        <dbReference type="ARBA" id="ARBA00022649"/>
    </source>
</evidence>
<dbReference type="PANTHER" id="PTHR36449">
    <property type="entry name" value="ACETYLTRANSFERASE-RELATED"/>
    <property type="match status" value="1"/>
</dbReference>
<dbReference type="Proteomes" id="UP001524569">
    <property type="component" value="Unassembled WGS sequence"/>
</dbReference>
<dbReference type="InterPro" id="IPR000182">
    <property type="entry name" value="GNAT_dom"/>
</dbReference>
<dbReference type="Pfam" id="PF00583">
    <property type="entry name" value="Acetyltransf_1"/>
    <property type="match status" value="1"/>
</dbReference>
<comment type="caution">
    <text evidence="8">The sequence shown here is derived from an EMBL/GenBank/DDBJ whole genome shotgun (WGS) entry which is preliminary data.</text>
</comment>
<name>A0ABT1UNB1_9GAMM</name>
<keyword evidence="3" id="KW-1277">Toxin-antitoxin system</keyword>
<feature type="domain" description="N-acetyltransferase" evidence="7">
    <location>
        <begin position="3"/>
        <end position="161"/>
    </location>
</feature>
<proteinExistence type="inferred from homology"/>
<dbReference type="PANTHER" id="PTHR36449:SF1">
    <property type="entry name" value="ACETYLTRANSFERASE"/>
    <property type="match status" value="1"/>
</dbReference>
<evidence type="ECO:0000256" key="5">
    <source>
        <dbReference type="ARBA" id="ARBA00023315"/>
    </source>
</evidence>
<keyword evidence="5" id="KW-0012">Acyltransferase</keyword>
<dbReference type="Gene3D" id="3.40.630.30">
    <property type="match status" value="1"/>
</dbReference>
<dbReference type="CDD" id="cd04301">
    <property type="entry name" value="NAT_SF"/>
    <property type="match status" value="1"/>
</dbReference>
<dbReference type="EMBL" id="JANIBM010000078">
    <property type="protein sequence ID" value="MCQ8183736.1"/>
    <property type="molecule type" value="Genomic_DNA"/>
</dbReference>
<keyword evidence="4" id="KW-0808">Transferase</keyword>
<evidence type="ECO:0000256" key="2">
    <source>
        <dbReference type="ARBA" id="ARBA00022491"/>
    </source>
</evidence>
<dbReference type="PROSITE" id="PS51186">
    <property type="entry name" value="GNAT"/>
    <property type="match status" value="1"/>
</dbReference>
<evidence type="ECO:0000313" key="8">
    <source>
        <dbReference type="EMBL" id="MCQ8183736.1"/>
    </source>
</evidence>
<reference evidence="8 9" key="1">
    <citation type="submission" date="2022-07" db="EMBL/GenBank/DDBJ databases">
        <title>Methylomonas rivi sp. nov., Methylomonas rosea sp. nov., Methylomonas aureus sp. nov. and Methylomonas subterranea sp. nov., four novel methanotrophs isolated from a freshwater creek and the deep terrestrial subsurface.</title>
        <authorList>
            <person name="Abin C."/>
            <person name="Sankaranarayanan K."/>
            <person name="Garner C."/>
            <person name="Sindelar R."/>
            <person name="Kotary K."/>
            <person name="Garner R."/>
            <person name="Barclay S."/>
            <person name="Lawson P."/>
            <person name="Krumholz L."/>
        </authorList>
    </citation>
    <scope>NUCLEOTIDE SEQUENCE [LARGE SCALE GENOMIC DNA]</scope>
    <source>
        <strain evidence="8 9">SURF-1</strain>
    </source>
</reference>
<protein>
    <submittedName>
        <fullName evidence="8">GNAT family N-acetyltransferase</fullName>
    </submittedName>
</protein>
<organism evidence="8 9">
    <name type="scientific">Methylomonas aurea</name>
    <dbReference type="NCBI Taxonomy" id="2952224"/>
    <lineage>
        <taxon>Bacteria</taxon>
        <taxon>Pseudomonadati</taxon>
        <taxon>Pseudomonadota</taxon>
        <taxon>Gammaproteobacteria</taxon>
        <taxon>Methylococcales</taxon>
        <taxon>Methylococcaceae</taxon>
        <taxon>Methylomonas</taxon>
    </lineage>
</organism>